<organism evidence="1 2">
    <name type="scientific">Roseomonas indoligenes</name>
    <dbReference type="NCBI Taxonomy" id="2820811"/>
    <lineage>
        <taxon>Bacteria</taxon>
        <taxon>Pseudomonadati</taxon>
        <taxon>Pseudomonadota</taxon>
        <taxon>Alphaproteobacteria</taxon>
        <taxon>Acetobacterales</taxon>
        <taxon>Roseomonadaceae</taxon>
        <taxon>Roseomonas</taxon>
    </lineage>
</organism>
<protein>
    <submittedName>
        <fullName evidence="1">Uncharacterized protein</fullName>
    </submittedName>
</protein>
<sequence length="145" mass="15169">MSDALPADVVTTLFVGGVANRPMRFWAYESVPLLAEFRQGSARGPLIDVTGASIALLPPDGSPDIAPADFVIRTGVGRYLAYIAPSLVGPWQAVVRCIGPTASVDVKGFFIDALPAGTPPRAQTFITDDSGLYLRLTPAGLLIAA</sequence>
<name>A0A940MRF0_9PROT</name>
<dbReference type="Proteomes" id="UP000677537">
    <property type="component" value="Unassembled WGS sequence"/>
</dbReference>
<evidence type="ECO:0000313" key="2">
    <source>
        <dbReference type="Proteomes" id="UP000677537"/>
    </source>
</evidence>
<gene>
    <name evidence="1" type="ORF">J5Y10_04810</name>
</gene>
<accession>A0A940MRF0</accession>
<keyword evidence="2" id="KW-1185">Reference proteome</keyword>
<evidence type="ECO:0000313" key="1">
    <source>
        <dbReference type="EMBL" id="MBP0492094.1"/>
    </source>
</evidence>
<comment type="caution">
    <text evidence="1">The sequence shown here is derived from an EMBL/GenBank/DDBJ whole genome shotgun (WGS) entry which is preliminary data.</text>
</comment>
<proteinExistence type="predicted"/>
<dbReference type="RefSeq" id="WP_209371310.1">
    <property type="nucleotide sequence ID" value="NZ_JAGIZA010000003.1"/>
</dbReference>
<dbReference type="EMBL" id="JAGIZA010000003">
    <property type="protein sequence ID" value="MBP0492094.1"/>
    <property type="molecule type" value="Genomic_DNA"/>
</dbReference>
<dbReference type="AlphaFoldDB" id="A0A940MRF0"/>
<reference evidence="1" key="1">
    <citation type="submission" date="2021-03" db="EMBL/GenBank/DDBJ databases">
        <authorList>
            <person name="So Y."/>
        </authorList>
    </citation>
    <scope>NUCLEOTIDE SEQUENCE</scope>
    <source>
        <strain evidence="1">SG15</strain>
    </source>
</reference>